<dbReference type="InterPro" id="IPR005119">
    <property type="entry name" value="LysR_subst-bd"/>
</dbReference>
<dbReference type="InterPro" id="IPR036390">
    <property type="entry name" value="WH_DNA-bd_sf"/>
</dbReference>
<accession>A0A0C5VGG5</accession>
<dbReference type="Pfam" id="PF03466">
    <property type="entry name" value="LysR_substrate"/>
    <property type="match status" value="1"/>
</dbReference>
<dbReference type="CDD" id="cd08422">
    <property type="entry name" value="PBP2_CrgA_like"/>
    <property type="match status" value="1"/>
</dbReference>
<keyword evidence="4" id="KW-0804">Transcription</keyword>
<dbReference type="STRING" id="1445510.YC6258_01644"/>
<dbReference type="InterPro" id="IPR058163">
    <property type="entry name" value="LysR-type_TF_proteobact-type"/>
</dbReference>
<comment type="similarity">
    <text evidence="1">Belongs to the LysR transcriptional regulatory family.</text>
</comment>
<dbReference type="GO" id="GO:0003700">
    <property type="term" value="F:DNA-binding transcription factor activity"/>
    <property type="evidence" value="ECO:0007669"/>
    <property type="project" value="InterPro"/>
</dbReference>
<dbReference type="EMBL" id="CP007142">
    <property type="protein sequence ID" value="AJQ93692.1"/>
    <property type="molecule type" value="Genomic_DNA"/>
</dbReference>
<dbReference type="PANTHER" id="PTHR30537:SF5">
    <property type="entry name" value="HTH-TYPE TRANSCRIPTIONAL ACTIVATOR TTDR-RELATED"/>
    <property type="match status" value="1"/>
</dbReference>
<name>A0A0C5VGG5_9GAMM</name>
<dbReference type="Gene3D" id="1.10.10.10">
    <property type="entry name" value="Winged helix-like DNA-binding domain superfamily/Winged helix DNA-binding domain"/>
    <property type="match status" value="1"/>
</dbReference>
<dbReference type="Proteomes" id="UP000032266">
    <property type="component" value="Chromosome"/>
</dbReference>
<dbReference type="PROSITE" id="PS50931">
    <property type="entry name" value="HTH_LYSR"/>
    <property type="match status" value="1"/>
</dbReference>
<gene>
    <name evidence="6" type="ORF">YC6258_01644</name>
</gene>
<dbReference type="FunFam" id="1.10.10.10:FF:000001">
    <property type="entry name" value="LysR family transcriptional regulator"/>
    <property type="match status" value="1"/>
</dbReference>
<dbReference type="AlphaFoldDB" id="A0A0C5VGG5"/>
<evidence type="ECO:0000313" key="7">
    <source>
        <dbReference type="Proteomes" id="UP000032266"/>
    </source>
</evidence>
<sequence length="298" mass="33347">MYRIMIDDLRALAIFAETVRLKSFRQAARALGLSPSVVSYHVTQLEQRVGTALLYRSTRKLSLTSDGEQLYRHASAMLEVARQGISEVVAGGDDLSGQLRLTLPSFLATAPISTSLARFARQFPNLAMQIRYTDVRQDVVGEGIDLAIRAGSLPDNSLRARKIGEIERRLVCTPQYLNDRTSPAGPEALVDWDWILLEMLPAKRMLVHPDGTTFQLQCEGRLRVDSVEAMTHFCRQGLGLCTPPAYMVNADLSSNQLVEIMLPWRVQPIPLYAVWPGNELMNRNTRHLVDFLVSSEPV</sequence>
<evidence type="ECO:0000256" key="1">
    <source>
        <dbReference type="ARBA" id="ARBA00009437"/>
    </source>
</evidence>
<evidence type="ECO:0000313" key="6">
    <source>
        <dbReference type="EMBL" id="AJQ93692.1"/>
    </source>
</evidence>
<keyword evidence="2" id="KW-0805">Transcription regulation</keyword>
<dbReference type="HOGENOM" id="CLU_039613_16_2_6"/>
<keyword evidence="3" id="KW-0238">DNA-binding</keyword>
<dbReference type="GO" id="GO:0043565">
    <property type="term" value="F:sequence-specific DNA binding"/>
    <property type="evidence" value="ECO:0007669"/>
    <property type="project" value="TreeGrafter"/>
</dbReference>
<organism evidence="6 7">
    <name type="scientific">Gynuella sunshinyii YC6258</name>
    <dbReference type="NCBI Taxonomy" id="1445510"/>
    <lineage>
        <taxon>Bacteria</taxon>
        <taxon>Pseudomonadati</taxon>
        <taxon>Pseudomonadota</taxon>
        <taxon>Gammaproteobacteria</taxon>
        <taxon>Oceanospirillales</taxon>
        <taxon>Saccharospirillaceae</taxon>
        <taxon>Gynuella</taxon>
    </lineage>
</organism>
<dbReference type="SUPFAM" id="SSF46785">
    <property type="entry name" value="Winged helix' DNA-binding domain"/>
    <property type="match status" value="1"/>
</dbReference>
<dbReference type="InterPro" id="IPR000847">
    <property type="entry name" value="LysR_HTH_N"/>
</dbReference>
<evidence type="ECO:0000256" key="4">
    <source>
        <dbReference type="ARBA" id="ARBA00023163"/>
    </source>
</evidence>
<protein>
    <submittedName>
        <fullName evidence="6">Transcriptional regulator</fullName>
    </submittedName>
</protein>
<dbReference type="InterPro" id="IPR036388">
    <property type="entry name" value="WH-like_DNA-bd_sf"/>
</dbReference>
<dbReference type="Gene3D" id="3.40.190.290">
    <property type="match status" value="1"/>
</dbReference>
<evidence type="ECO:0000259" key="5">
    <source>
        <dbReference type="PROSITE" id="PS50931"/>
    </source>
</evidence>
<keyword evidence="7" id="KW-1185">Reference proteome</keyword>
<dbReference type="PANTHER" id="PTHR30537">
    <property type="entry name" value="HTH-TYPE TRANSCRIPTIONAL REGULATOR"/>
    <property type="match status" value="1"/>
</dbReference>
<proteinExistence type="inferred from homology"/>
<dbReference type="SUPFAM" id="SSF53850">
    <property type="entry name" value="Periplasmic binding protein-like II"/>
    <property type="match status" value="1"/>
</dbReference>
<evidence type="ECO:0000256" key="3">
    <source>
        <dbReference type="ARBA" id="ARBA00023125"/>
    </source>
</evidence>
<reference evidence="6 7" key="1">
    <citation type="submission" date="2014-01" db="EMBL/GenBank/DDBJ databases">
        <title>Full genme sequencing of cellulolytic bacterium Gynuella sunshinyii YC6258T gen. nov., sp. nov.</title>
        <authorList>
            <person name="Khan H."/>
            <person name="Chung E.J."/>
            <person name="Chung Y.R."/>
        </authorList>
    </citation>
    <scope>NUCLEOTIDE SEQUENCE [LARGE SCALE GENOMIC DNA]</scope>
    <source>
        <strain evidence="6 7">YC6258</strain>
    </source>
</reference>
<dbReference type="GO" id="GO:0006351">
    <property type="term" value="P:DNA-templated transcription"/>
    <property type="evidence" value="ECO:0007669"/>
    <property type="project" value="TreeGrafter"/>
</dbReference>
<feature type="domain" description="HTH lysR-type" evidence="5">
    <location>
        <begin position="7"/>
        <end position="64"/>
    </location>
</feature>
<evidence type="ECO:0000256" key="2">
    <source>
        <dbReference type="ARBA" id="ARBA00023015"/>
    </source>
</evidence>
<dbReference type="Pfam" id="PF00126">
    <property type="entry name" value="HTH_1"/>
    <property type="match status" value="1"/>
</dbReference>
<dbReference type="KEGG" id="gsn:YC6258_01644"/>